<feature type="compositionally biased region" description="Polar residues" evidence="1">
    <location>
        <begin position="435"/>
        <end position="447"/>
    </location>
</feature>
<feature type="transmembrane region" description="Helical" evidence="2">
    <location>
        <begin position="221"/>
        <end position="244"/>
    </location>
</feature>
<keyword evidence="2" id="KW-0472">Membrane</keyword>
<evidence type="ECO:0000313" key="4">
    <source>
        <dbReference type="EMBL" id="KAK1398337.1"/>
    </source>
</evidence>
<dbReference type="PANTHER" id="PTHR44259:SF114">
    <property type="entry name" value="OS06G0707300 PROTEIN"/>
    <property type="match status" value="1"/>
</dbReference>
<dbReference type="AlphaFoldDB" id="A0AAD8J9F8"/>
<dbReference type="Proteomes" id="UP001237642">
    <property type="component" value="Unassembled WGS sequence"/>
</dbReference>
<reference evidence="4" key="2">
    <citation type="submission" date="2023-05" db="EMBL/GenBank/DDBJ databases">
        <authorList>
            <person name="Schelkunov M.I."/>
        </authorList>
    </citation>
    <scope>NUCLEOTIDE SEQUENCE</scope>
    <source>
        <strain evidence="4">Hsosn_3</strain>
        <tissue evidence="4">Leaf</tissue>
    </source>
</reference>
<evidence type="ECO:0000256" key="1">
    <source>
        <dbReference type="SAM" id="MobiDB-lite"/>
    </source>
</evidence>
<keyword evidence="2" id="KW-0812">Transmembrane</keyword>
<sequence length="633" mass="73127">MFNFLLPKKEEDLENKKNSNKKDDHMKHKNILASSRWSHLPFDLLGTIADRLYFLDEVRFRAVCKNWHCQATQHKTTLVKSLPWILKLIRPSIHRFEFQLYEPLTNFKPTTAFHKIDFSQFLSTHLVKHIKITCKHGCLLFQIPRNDWCSTTFVFFSLLSKRVVTLPRLGHNRSPHCFYITAFSAEPSSQDFVLIVLKPRGEQKHLISTFSRRENRWTSTMFAGVPFLCYGCIVVFIRGIFYFINRYGHMASYDITAGVWKQETVSMNHSITRSKVRNDVRYAFELYGQLMVVCLGSYGDSFRFCVRRFDWFKKVWIPVSSLGERAICVGFNSFSVKTVQENAPNCGVLPNMINVLVDPGCNVYTVENGGSLECINELVLANWNIARELSVEKELNFWFEPPDYFVNQKQPGTEMGFVGNEEVNVASTSNRGPVELATTNKKSTPDQTVEDDEVEENMKDLRQLKRLRGDPAEPAAAVKLCAIGYRGNWSHRISRHSGMQAITSLPTYTSFPRYMPAKNYENQRKKARYAFRWYHPDFGRIPEGSEAELIAAGWPLRMVEEAGEALKGWVPRKEKSFQKLEKIGEGIYSHVYRGFDLEQNIKVNKLEPESIRACFPPWSEVYRTSGTHAKFVS</sequence>
<organism evidence="4 5">
    <name type="scientific">Heracleum sosnowskyi</name>
    <dbReference type="NCBI Taxonomy" id="360622"/>
    <lineage>
        <taxon>Eukaryota</taxon>
        <taxon>Viridiplantae</taxon>
        <taxon>Streptophyta</taxon>
        <taxon>Embryophyta</taxon>
        <taxon>Tracheophyta</taxon>
        <taxon>Spermatophyta</taxon>
        <taxon>Magnoliopsida</taxon>
        <taxon>eudicotyledons</taxon>
        <taxon>Gunneridae</taxon>
        <taxon>Pentapetalae</taxon>
        <taxon>asterids</taxon>
        <taxon>campanulids</taxon>
        <taxon>Apiales</taxon>
        <taxon>Apiaceae</taxon>
        <taxon>Apioideae</taxon>
        <taxon>apioid superclade</taxon>
        <taxon>Tordylieae</taxon>
        <taxon>Tordyliinae</taxon>
        <taxon>Heracleum</taxon>
    </lineage>
</organism>
<evidence type="ECO:0000313" key="5">
    <source>
        <dbReference type="Proteomes" id="UP001237642"/>
    </source>
</evidence>
<keyword evidence="2" id="KW-1133">Transmembrane helix</keyword>
<dbReference type="Pfam" id="PF03478">
    <property type="entry name" value="Beta-prop_KIB1-4"/>
    <property type="match status" value="1"/>
</dbReference>
<protein>
    <recommendedName>
        <fullName evidence="3">KIB1-4 beta-propeller domain-containing protein</fullName>
    </recommendedName>
</protein>
<dbReference type="PANTHER" id="PTHR44259">
    <property type="entry name" value="OS07G0183000 PROTEIN-RELATED"/>
    <property type="match status" value="1"/>
</dbReference>
<dbReference type="SUPFAM" id="SSF81383">
    <property type="entry name" value="F-box domain"/>
    <property type="match status" value="1"/>
</dbReference>
<dbReference type="InterPro" id="IPR005174">
    <property type="entry name" value="KIB1-4_b-propeller"/>
</dbReference>
<evidence type="ECO:0000256" key="2">
    <source>
        <dbReference type="SAM" id="Phobius"/>
    </source>
</evidence>
<accession>A0AAD8J9F8</accession>
<dbReference type="InterPro" id="IPR036047">
    <property type="entry name" value="F-box-like_dom_sf"/>
</dbReference>
<dbReference type="Gene3D" id="1.20.1280.50">
    <property type="match status" value="1"/>
</dbReference>
<feature type="domain" description="KIB1-4 beta-propeller" evidence="3">
    <location>
        <begin position="116"/>
        <end position="353"/>
    </location>
</feature>
<evidence type="ECO:0000259" key="3">
    <source>
        <dbReference type="Pfam" id="PF03478"/>
    </source>
</evidence>
<name>A0AAD8J9F8_9APIA</name>
<dbReference type="EMBL" id="JAUIZM010000002">
    <property type="protein sequence ID" value="KAK1398337.1"/>
    <property type="molecule type" value="Genomic_DNA"/>
</dbReference>
<reference evidence="4" key="1">
    <citation type="submission" date="2023-02" db="EMBL/GenBank/DDBJ databases">
        <title>Genome of toxic invasive species Heracleum sosnowskyi carries increased number of genes despite the absence of recent whole-genome duplications.</title>
        <authorList>
            <person name="Schelkunov M."/>
            <person name="Shtratnikova V."/>
            <person name="Makarenko M."/>
            <person name="Klepikova A."/>
            <person name="Omelchenko D."/>
            <person name="Novikova G."/>
            <person name="Obukhova E."/>
            <person name="Bogdanov V."/>
            <person name="Penin A."/>
            <person name="Logacheva M."/>
        </authorList>
    </citation>
    <scope>NUCLEOTIDE SEQUENCE</scope>
    <source>
        <strain evidence="4">Hsosn_3</strain>
        <tissue evidence="4">Leaf</tissue>
    </source>
</reference>
<gene>
    <name evidence="4" type="ORF">POM88_008200</name>
</gene>
<proteinExistence type="predicted"/>
<dbReference type="SUPFAM" id="SSF117281">
    <property type="entry name" value="Kelch motif"/>
    <property type="match status" value="1"/>
</dbReference>
<keyword evidence="5" id="KW-1185">Reference proteome</keyword>
<comment type="caution">
    <text evidence="4">The sequence shown here is derived from an EMBL/GenBank/DDBJ whole genome shotgun (WGS) entry which is preliminary data.</text>
</comment>
<dbReference type="InterPro" id="IPR015915">
    <property type="entry name" value="Kelch-typ_b-propeller"/>
</dbReference>
<feature type="region of interest" description="Disordered" evidence="1">
    <location>
        <begin position="435"/>
        <end position="456"/>
    </location>
</feature>
<dbReference type="InterPro" id="IPR050942">
    <property type="entry name" value="F-box_BR-signaling"/>
</dbReference>